<dbReference type="GO" id="GO:0006355">
    <property type="term" value="P:regulation of DNA-templated transcription"/>
    <property type="evidence" value="ECO:0007669"/>
    <property type="project" value="InterPro"/>
</dbReference>
<evidence type="ECO:0000256" key="1">
    <source>
        <dbReference type="ARBA" id="ARBA00010562"/>
    </source>
</evidence>
<dbReference type="Proteomes" id="UP000182152">
    <property type="component" value="Unassembled WGS sequence"/>
</dbReference>
<comment type="similarity">
    <text evidence="1">Belongs to the RelB/DinJ antitoxin family.</text>
</comment>
<name>A0A1L8W7H0_9ENTE</name>
<dbReference type="GO" id="GO:0044010">
    <property type="term" value="P:single-species biofilm formation"/>
    <property type="evidence" value="ECO:0007669"/>
    <property type="project" value="InterPro"/>
</dbReference>
<accession>A0A1L8W7H0</accession>
<proteinExistence type="inferred from homology"/>
<dbReference type="GO" id="GO:0006351">
    <property type="term" value="P:DNA-templated transcription"/>
    <property type="evidence" value="ECO:0007669"/>
    <property type="project" value="TreeGrafter"/>
</dbReference>
<gene>
    <name evidence="3" type="ORF">RV14_GL001757</name>
</gene>
<comment type="caution">
    <text evidence="3">The sequence shown here is derived from an EMBL/GenBank/DDBJ whole genome shotgun (WGS) entry which is preliminary data.</text>
</comment>
<dbReference type="EMBL" id="JXLB01000042">
    <property type="protein sequence ID" value="OJG76978.1"/>
    <property type="molecule type" value="Genomic_DNA"/>
</dbReference>
<dbReference type="OrthoDB" id="9808267at2"/>
<protein>
    <submittedName>
        <fullName evidence="3">RelB/DinJ family addiction module antitoxin</fullName>
    </submittedName>
</protein>
<dbReference type="GO" id="GO:0015643">
    <property type="term" value="F:toxic substance binding"/>
    <property type="evidence" value="ECO:0007669"/>
    <property type="project" value="InterPro"/>
</dbReference>
<evidence type="ECO:0000313" key="4">
    <source>
        <dbReference type="Proteomes" id="UP000182152"/>
    </source>
</evidence>
<evidence type="ECO:0000313" key="3">
    <source>
        <dbReference type="EMBL" id="OJG76978.1"/>
    </source>
</evidence>
<dbReference type="InterPro" id="IPR013321">
    <property type="entry name" value="Arc_rbn_hlx_hlx"/>
</dbReference>
<sequence length="84" mass="9613">MSRLSIRIDDELKEQAREVYEEIGMDLSTAVIVFLKQSVRERKLPFQPGNEPREDIIARYEAENGITTKVSSVDELMEKLNAGD</sequence>
<keyword evidence="4" id="KW-1185">Reference proteome</keyword>
<dbReference type="Pfam" id="PF04221">
    <property type="entry name" value="RelB"/>
    <property type="match status" value="1"/>
</dbReference>
<dbReference type="Gene3D" id="1.10.1220.10">
    <property type="entry name" value="Met repressor-like"/>
    <property type="match status" value="1"/>
</dbReference>
<dbReference type="InterPro" id="IPR007337">
    <property type="entry name" value="RelB/DinJ"/>
</dbReference>
<dbReference type="PANTHER" id="PTHR38781">
    <property type="entry name" value="ANTITOXIN DINJ-RELATED"/>
    <property type="match status" value="1"/>
</dbReference>
<reference evidence="3 4" key="1">
    <citation type="submission" date="2014-12" db="EMBL/GenBank/DDBJ databases">
        <title>Draft genome sequences of 29 type strains of Enterococci.</title>
        <authorList>
            <person name="Zhong Z."/>
            <person name="Sun Z."/>
            <person name="Liu W."/>
            <person name="Zhang W."/>
            <person name="Zhang H."/>
        </authorList>
    </citation>
    <scope>NUCLEOTIDE SEQUENCE [LARGE SCALE GENOMIC DNA]</scope>
    <source>
        <strain evidence="3 4">DSM 15687</strain>
    </source>
</reference>
<dbReference type="GO" id="GO:0000987">
    <property type="term" value="F:cis-regulatory region sequence-specific DNA binding"/>
    <property type="evidence" value="ECO:0007669"/>
    <property type="project" value="InterPro"/>
</dbReference>
<keyword evidence="2" id="KW-1277">Toxin-antitoxin system</keyword>
<organism evidence="3 4">
    <name type="scientific">Enterococcus ratti</name>
    <dbReference type="NCBI Taxonomy" id="150033"/>
    <lineage>
        <taxon>Bacteria</taxon>
        <taxon>Bacillati</taxon>
        <taxon>Bacillota</taxon>
        <taxon>Bacilli</taxon>
        <taxon>Lactobacillales</taxon>
        <taxon>Enterococcaceae</taxon>
        <taxon>Enterococcus</taxon>
    </lineage>
</organism>
<evidence type="ECO:0000256" key="2">
    <source>
        <dbReference type="ARBA" id="ARBA00022649"/>
    </source>
</evidence>
<dbReference type="STRING" id="150033.RV14_GL001757"/>
<dbReference type="NCBIfam" id="TIGR02384">
    <property type="entry name" value="RelB_DinJ"/>
    <property type="match status" value="1"/>
</dbReference>
<dbReference type="AlphaFoldDB" id="A0A1L8W7H0"/>
<dbReference type="PIRSF" id="PIRSF003108">
    <property type="entry name" value="DinJ"/>
    <property type="match status" value="1"/>
</dbReference>
<dbReference type="RefSeq" id="WP_002326673.1">
    <property type="nucleotide sequence ID" value="NZ_JXLB01000042.1"/>
</dbReference>
<dbReference type="PANTHER" id="PTHR38781:SF1">
    <property type="entry name" value="ANTITOXIN DINJ-RELATED"/>
    <property type="match status" value="1"/>
</dbReference>
<dbReference type="InterPro" id="IPR026262">
    <property type="entry name" value="DinJ"/>
</dbReference>